<dbReference type="SUPFAM" id="SSF52266">
    <property type="entry name" value="SGNH hydrolase"/>
    <property type="match status" value="1"/>
</dbReference>
<dbReference type="InterPro" id="IPR051058">
    <property type="entry name" value="GDSL_Est/Lipase"/>
</dbReference>
<reference evidence="2 3" key="1">
    <citation type="journal article" date="2013" name="Genome Biol. Evol.">
        <title>Comparison of metabolic capacities and inference of gene content evolution in mosquito-associated Spiroplasma diminutum and S. taiwanense.</title>
        <authorList>
            <person name="Lo W.S."/>
            <person name="Ku C."/>
            <person name="Chen L.L."/>
            <person name="Chang T.H."/>
            <person name="Kuo C.H."/>
        </authorList>
    </citation>
    <scope>NUCLEOTIDE SEQUENCE [LARGE SCALE GENOMIC DNA]</scope>
    <source>
        <strain evidence="2">CUAS-1</strain>
    </source>
</reference>
<dbReference type="Gene3D" id="3.40.50.1110">
    <property type="entry name" value="SGNH hydrolase"/>
    <property type="match status" value="1"/>
</dbReference>
<dbReference type="PROSITE" id="PS51257">
    <property type="entry name" value="PROKAR_LIPOPROTEIN"/>
    <property type="match status" value="1"/>
</dbReference>
<evidence type="ECO:0000313" key="2">
    <source>
        <dbReference type="EMBL" id="AGR42181.1"/>
    </source>
</evidence>
<accession>S5M022</accession>
<proteinExistence type="predicted"/>
<dbReference type="PANTHER" id="PTHR45648:SF5">
    <property type="entry name" value="OS04G0577300 PROTEIN"/>
    <property type="match status" value="1"/>
</dbReference>
<dbReference type="Pfam" id="PF00657">
    <property type="entry name" value="Lipase_GDSL"/>
    <property type="match status" value="1"/>
</dbReference>
<protein>
    <submittedName>
        <fullName evidence="2">Lipolytic enzyme, GDSL family</fullName>
    </submittedName>
</protein>
<evidence type="ECO:0000313" key="3">
    <source>
        <dbReference type="Proteomes" id="UP000014983"/>
    </source>
</evidence>
<dbReference type="EMBL" id="CP005076">
    <property type="protein sequence ID" value="AGR42181.1"/>
    <property type="molecule type" value="Genomic_DNA"/>
</dbReference>
<dbReference type="PATRIC" id="fig|1276221.3.peg.477"/>
<dbReference type="KEGG" id="sdi:SDIMI_v3c04770"/>
<dbReference type="RefSeq" id="WP_020836413.1">
    <property type="nucleotide sequence ID" value="NC_021833.1"/>
</dbReference>
<organism evidence="2 3">
    <name type="scientific">Spiroplasma diminutum CUAS-1</name>
    <dbReference type="NCBI Taxonomy" id="1276221"/>
    <lineage>
        <taxon>Bacteria</taxon>
        <taxon>Bacillati</taxon>
        <taxon>Mycoplasmatota</taxon>
        <taxon>Mollicutes</taxon>
        <taxon>Entomoplasmatales</taxon>
        <taxon>Spiroplasmataceae</taxon>
        <taxon>Spiroplasma</taxon>
    </lineage>
</organism>
<dbReference type="AlphaFoldDB" id="S5M022"/>
<dbReference type="eggNOG" id="COG3240">
    <property type="taxonomic scope" value="Bacteria"/>
</dbReference>
<dbReference type="InterPro" id="IPR001087">
    <property type="entry name" value="GDSL"/>
</dbReference>
<dbReference type="HOGENOM" id="CLU_038262_0_0_14"/>
<dbReference type="Proteomes" id="UP000014983">
    <property type="component" value="Chromosome"/>
</dbReference>
<sequence>MKKLLMTLSSIGCLTISSSTVVSCIPKSADINYDFDKNIGTQFDRRNIKDTSDDKNKHKGFSNFFTLGDSLSDQGGIQTVAKDKLGIDLKITGEYVGGFSNGLTTAALLNQHLEFTTQEFKSSNLIHKADIEKDNEKVWGKNYSVGGATAYEVTGTAALLMGNTGIYKQAQALVEQQVIHDDDLFLVEIGGNDMFSMLDNMENSNKREEIMVDALLNIKNALYTLLNNGAKKIVFLSPPDMTLIPRYNKTSASYKEKIKTIGDDFNYEIAKLINKANKAYNNQILYFDLYSRFSDILEEFKNENSNANVIDDLCNSKMPDLSSADLSNLEISATVKSVNEGKQDDFFFIDYVHPTKVGHQTAMKMILKEIENKWN</sequence>
<dbReference type="PANTHER" id="PTHR45648">
    <property type="entry name" value="GDSL LIPASE/ACYLHYDROLASE FAMILY PROTEIN (AFU_ORTHOLOGUE AFUA_4G14700)"/>
    <property type="match status" value="1"/>
</dbReference>
<dbReference type="OrthoDB" id="390278at2"/>
<dbReference type="InterPro" id="IPR036514">
    <property type="entry name" value="SGNH_hydro_sf"/>
</dbReference>
<dbReference type="CDD" id="cd01846">
    <property type="entry name" value="fatty_acyltransferase_like"/>
    <property type="match status" value="1"/>
</dbReference>
<keyword evidence="3" id="KW-1185">Reference proteome</keyword>
<dbReference type="InParanoid" id="S5M022"/>
<gene>
    <name evidence="2" type="ORF">SDIMI_v3c04770</name>
</gene>
<keyword evidence="1" id="KW-0378">Hydrolase</keyword>
<dbReference type="STRING" id="1276221.SDIMI_v3c04770"/>
<name>S5M022_9MOLU</name>
<dbReference type="GO" id="GO:0016788">
    <property type="term" value="F:hydrolase activity, acting on ester bonds"/>
    <property type="evidence" value="ECO:0007669"/>
    <property type="project" value="InterPro"/>
</dbReference>
<evidence type="ECO:0000256" key="1">
    <source>
        <dbReference type="ARBA" id="ARBA00022801"/>
    </source>
</evidence>